<dbReference type="AlphaFoldDB" id="A0A1U7NSL2"/>
<dbReference type="EMBL" id="MSTI01000158">
    <property type="protein sequence ID" value="OLV15913.1"/>
    <property type="molecule type" value="Genomic_DNA"/>
</dbReference>
<gene>
    <name evidence="1" type="ORF">BOO71_0013492</name>
</gene>
<dbReference type="Proteomes" id="UP000186607">
    <property type="component" value="Unassembled WGS sequence"/>
</dbReference>
<reference evidence="1 2" key="1">
    <citation type="submission" date="2017-01" db="EMBL/GenBank/DDBJ databases">
        <title>Genome Analysis of Deinococcus marmoris KOPRI26562.</title>
        <authorList>
            <person name="Kim J.H."/>
            <person name="Oh H.-M."/>
        </authorList>
    </citation>
    <scope>NUCLEOTIDE SEQUENCE [LARGE SCALE GENOMIC DNA]</scope>
    <source>
        <strain evidence="1 2">KOPRI26562</strain>
    </source>
</reference>
<organism evidence="1 2">
    <name type="scientific">Deinococcus marmoris</name>
    <dbReference type="NCBI Taxonomy" id="249408"/>
    <lineage>
        <taxon>Bacteria</taxon>
        <taxon>Thermotogati</taxon>
        <taxon>Deinococcota</taxon>
        <taxon>Deinococci</taxon>
        <taxon>Deinococcales</taxon>
        <taxon>Deinococcaceae</taxon>
        <taxon>Deinococcus</taxon>
    </lineage>
</organism>
<evidence type="ECO:0000313" key="2">
    <source>
        <dbReference type="Proteomes" id="UP000186607"/>
    </source>
</evidence>
<protein>
    <submittedName>
        <fullName evidence="1">Uncharacterized protein</fullName>
    </submittedName>
</protein>
<proteinExistence type="predicted"/>
<keyword evidence="2" id="KW-1185">Reference proteome</keyword>
<name>A0A1U7NSL2_9DEIO</name>
<sequence>MGGTSQDVADGREIQGIPDWRTVSAAVIQADNPGLPTSLQRLQARVSMLLVESGDCP</sequence>
<accession>A0A1U7NSL2</accession>
<evidence type="ECO:0000313" key="1">
    <source>
        <dbReference type="EMBL" id="OLV15913.1"/>
    </source>
</evidence>
<comment type="caution">
    <text evidence="1">The sequence shown here is derived from an EMBL/GenBank/DDBJ whole genome shotgun (WGS) entry which is preliminary data.</text>
</comment>